<reference evidence="1 2" key="1">
    <citation type="submission" date="2016-11" db="EMBL/GenBank/DDBJ databases">
        <authorList>
            <person name="Varghese N."/>
            <person name="Submissions S."/>
        </authorList>
    </citation>
    <scope>NUCLEOTIDE SEQUENCE [LARGE SCALE GENOMIC DNA]</scope>
    <source>
        <strain evidence="1 2">DSM 28249</strain>
    </source>
</reference>
<dbReference type="RefSeq" id="WP_149779542.1">
    <property type="nucleotide sequence ID" value="NZ_FRCB01000004.1"/>
</dbReference>
<dbReference type="Proteomes" id="UP000322545">
    <property type="component" value="Unassembled WGS sequence"/>
</dbReference>
<dbReference type="GO" id="GO:0015035">
    <property type="term" value="F:protein-disulfide reductase activity"/>
    <property type="evidence" value="ECO:0007669"/>
    <property type="project" value="InterPro"/>
</dbReference>
<dbReference type="EMBL" id="FRCB01000004">
    <property type="protein sequence ID" value="SHM09419.1"/>
    <property type="molecule type" value="Genomic_DNA"/>
</dbReference>
<dbReference type="Pfam" id="PF04134">
    <property type="entry name" value="DCC1-like"/>
    <property type="match status" value="1"/>
</dbReference>
<protein>
    <submittedName>
        <fullName evidence="1">Predicted thiol-disulfide oxidoreductase YuxK, DCC family</fullName>
    </submittedName>
</protein>
<name>A0A1M7G0K3_9RHOB</name>
<evidence type="ECO:0000313" key="2">
    <source>
        <dbReference type="Proteomes" id="UP000322545"/>
    </source>
</evidence>
<accession>A0A1M7G0K3</accession>
<dbReference type="AlphaFoldDB" id="A0A1M7G0K3"/>
<dbReference type="InterPro" id="IPR007263">
    <property type="entry name" value="DCC1-like"/>
</dbReference>
<evidence type="ECO:0000313" key="1">
    <source>
        <dbReference type="EMBL" id="SHM09419.1"/>
    </source>
</evidence>
<sequence length="129" mass="14775">MSDDTRVLFNADCPICNYEISHYATYSTARGLAIRFDDLNDCDLARYGVDKDAAARRLHVLHDGQVYAGIDAFLVLWRQMPRYRPLAKLVGLPIIRQLAAALYDHILAPALYSRHRRRVMRLQAADRNS</sequence>
<organism evidence="1 2">
    <name type="scientific">Roseovarius litoreus</name>
    <dbReference type="NCBI Taxonomy" id="1155722"/>
    <lineage>
        <taxon>Bacteria</taxon>
        <taxon>Pseudomonadati</taxon>
        <taxon>Pseudomonadota</taxon>
        <taxon>Alphaproteobacteria</taxon>
        <taxon>Rhodobacterales</taxon>
        <taxon>Roseobacteraceae</taxon>
        <taxon>Roseovarius</taxon>
    </lineage>
</organism>
<proteinExistence type="predicted"/>
<keyword evidence="2" id="KW-1185">Reference proteome</keyword>
<gene>
    <name evidence="1" type="ORF">SAMN05443432_104384</name>
</gene>